<keyword evidence="1" id="KW-0732">Signal</keyword>
<organism evidence="2 3">
    <name type="scientific">Candidatus Pantoea multigeneris</name>
    <dbReference type="NCBI Taxonomy" id="2608357"/>
    <lineage>
        <taxon>Bacteria</taxon>
        <taxon>Pseudomonadati</taxon>
        <taxon>Pseudomonadota</taxon>
        <taxon>Gammaproteobacteria</taxon>
        <taxon>Enterobacterales</taxon>
        <taxon>Erwiniaceae</taxon>
        <taxon>Pantoea</taxon>
    </lineage>
</organism>
<evidence type="ECO:0000313" key="3">
    <source>
        <dbReference type="Proteomes" id="UP001515683"/>
    </source>
</evidence>
<dbReference type="EMBL" id="VWXF01000001">
    <property type="protein sequence ID" value="NIF20219.1"/>
    <property type="molecule type" value="Genomic_DNA"/>
</dbReference>
<dbReference type="RefSeq" id="WP_167012110.1">
    <property type="nucleotide sequence ID" value="NZ_VWXF01000001.1"/>
</dbReference>
<accession>A0ABX0R9T8</accession>
<feature type="signal peptide" evidence="1">
    <location>
        <begin position="1"/>
        <end position="19"/>
    </location>
</feature>
<dbReference type="Proteomes" id="UP001515683">
    <property type="component" value="Unassembled WGS sequence"/>
</dbReference>
<protein>
    <submittedName>
        <fullName evidence="2">Uncharacterized protein</fullName>
    </submittedName>
</protein>
<evidence type="ECO:0000313" key="2">
    <source>
        <dbReference type="EMBL" id="NIF20219.1"/>
    </source>
</evidence>
<evidence type="ECO:0000256" key="1">
    <source>
        <dbReference type="SAM" id="SignalP"/>
    </source>
</evidence>
<proteinExistence type="predicted"/>
<sequence>MKYWISGALALCFATGAAAEGVQLVSSPALKLDFWVDNIKNTDVASWCRAELPLRVVSHESHDPHVLDDYLPRLASLLSSQCPTLNTLKWQMNDGHGEALASGEALKSNKWAVTVDQPAPPEPTPAAPLSPPADTTAWQQFDLLNGCHFRTYWMDDSASSALFVPGKSGMKCGDDGWLNGQSNITLMGSGAAKSSRITFLAGFPISGLKRTDNAIHITTVNNQRMVLSNDKSPQSWLILPWQPQQHSWSSAGSLAVQMNPQEAADPDAVKARLAEVRNAWNGYLSNGDKLPVALIANLSPQLQDPTAGAFRTVTQEQK</sequence>
<comment type="caution">
    <text evidence="2">The sequence shown here is derived from an EMBL/GenBank/DDBJ whole genome shotgun (WGS) entry which is preliminary data.</text>
</comment>
<feature type="chain" id="PRO_5046364230" evidence="1">
    <location>
        <begin position="20"/>
        <end position="318"/>
    </location>
</feature>
<gene>
    <name evidence="2" type="ORF">F3J40_01115</name>
</gene>
<reference evidence="2 3" key="1">
    <citation type="journal article" date="2019" name="bioRxiv">
        <title>Bacteria contribute to plant secondary compound degradation in a generalist herbivore system.</title>
        <authorList>
            <person name="Francoeur C.B."/>
            <person name="Khadempour L."/>
            <person name="Moreira-Soto R.D."/>
            <person name="Gotting K."/>
            <person name="Book A.J."/>
            <person name="Pinto-Tomas A.A."/>
            <person name="Keefover-Ring K."/>
            <person name="Currie C.R."/>
        </authorList>
    </citation>
    <scope>NUCLEOTIDE SEQUENCE [LARGE SCALE GENOMIC DNA]</scope>
    <source>
        <strain evidence="2">Acro-835</strain>
    </source>
</reference>
<name>A0ABX0R9T8_9GAMM</name>
<keyword evidence="3" id="KW-1185">Reference proteome</keyword>